<organism evidence="1 2">
    <name type="scientific">Ensifer adhaerens</name>
    <name type="common">Sinorhizobium morelense</name>
    <dbReference type="NCBI Taxonomy" id="106592"/>
    <lineage>
        <taxon>Bacteria</taxon>
        <taxon>Pseudomonadati</taxon>
        <taxon>Pseudomonadota</taxon>
        <taxon>Alphaproteobacteria</taxon>
        <taxon>Hyphomicrobiales</taxon>
        <taxon>Rhizobiaceae</taxon>
        <taxon>Sinorhizobium/Ensifer group</taxon>
        <taxon>Ensifer</taxon>
    </lineage>
</organism>
<reference evidence="2" key="1">
    <citation type="submission" date="2015-07" db="EMBL/GenBank/DDBJ databases">
        <title>Whole genome sequence of an Ensifer adhaerens strain isolated from a cave pool in the Wind Cave National Park.</title>
        <authorList>
            <person name="Eng W.W.H."/>
            <person name="Gan H.M."/>
            <person name="Barton H.A."/>
            <person name="Savka M.A."/>
        </authorList>
    </citation>
    <scope>NUCLEOTIDE SEQUENCE [LARGE SCALE GENOMIC DNA]</scope>
    <source>
        <strain evidence="2">SD006</strain>
    </source>
</reference>
<evidence type="ECO:0000313" key="2">
    <source>
        <dbReference type="Proteomes" id="UP000037425"/>
    </source>
</evidence>
<comment type="caution">
    <text evidence="1">The sequence shown here is derived from an EMBL/GenBank/DDBJ whole genome shotgun (WGS) entry which is preliminary data.</text>
</comment>
<dbReference type="Proteomes" id="UP000037425">
    <property type="component" value="Unassembled WGS sequence"/>
</dbReference>
<gene>
    <name evidence="1" type="ORF">AC244_29875</name>
</gene>
<dbReference type="RefSeq" id="WP_053252438.1">
    <property type="nucleotide sequence ID" value="NZ_LGAP01000033.1"/>
</dbReference>
<proteinExistence type="predicted"/>
<dbReference type="OrthoDB" id="8378722at2"/>
<evidence type="ECO:0000313" key="1">
    <source>
        <dbReference type="EMBL" id="KOF13718.1"/>
    </source>
</evidence>
<dbReference type="PATRIC" id="fig|106592.7.peg.5134"/>
<dbReference type="AlphaFoldDB" id="A0A0L8BGM2"/>
<accession>A0A0L8BGM2</accession>
<dbReference type="EMBL" id="LGAP01000033">
    <property type="protein sequence ID" value="KOF13718.1"/>
    <property type="molecule type" value="Genomic_DNA"/>
</dbReference>
<sequence>MFSRTKHRTIHFSEPFRLPDIEGLLAAGDYEVDDDEELIEGISWLAYHRVATFIKVPATADNGQRMRLVAIAPEELDRIIAIDHAKHAPTRALQP</sequence>
<protein>
    <submittedName>
        <fullName evidence="1">Uncharacterized protein</fullName>
    </submittedName>
</protein>
<name>A0A0L8BGM2_ENSAD</name>